<reference evidence="2" key="1">
    <citation type="submission" date="2020-05" db="EMBL/GenBank/DDBJ databases">
        <authorList>
            <person name="Chiriac C."/>
            <person name="Salcher M."/>
            <person name="Ghai R."/>
            <person name="Kavagutti S V."/>
        </authorList>
    </citation>
    <scope>NUCLEOTIDE SEQUENCE</scope>
</reference>
<name>A0A6J6WDX2_9ZZZZ</name>
<dbReference type="Gene3D" id="2.60.300.12">
    <property type="entry name" value="HesB-like domain"/>
    <property type="match status" value="1"/>
</dbReference>
<organism evidence="2">
    <name type="scientific">freshwater metagenome</name>
    <dbReference type="NCBI Taxonomy" id="449393"/>
    <lineage>
        <taxon>unclassified sequences</taxon>
        <taxon>metagenomes</taxon>
        <taxon>ecological metagenomes</taxon>
    </lineage>
</organism>
<dbReference type="SUPFAM" id="SSF89360">
    <property type="entry name" value="HesB-like domain"/>
    <property type="match status" value="1"/>
</dbReference>
<evidence type="ECO:0000259" key="1">
    <source>
        <dbReference type="Pfam" id="PF01106"/>
    </source>
</evidence>
<dbReference type="GO" id="GO:0051536">
    <property type="term" value="F:iron-sulfur cluster binding"/>
    <property type="evidence" value="ECO:0007669"/>
    <property type="project" value="InterPro"/>
</dbReference>
<dbReference type="GO" id="GO:0005506">
    <property type="term" value="F:iron ion binding"/>
    <property type="evidence" value="ECO:0007669"/>
    <property type="project" value="InterPro"/>
</dbReference>
<dbReference type="EMBL" id="CAFAAB010000049">
    <property type="protein sequence ID" value="CAB4781454.1"/>
    <property type="molecule type" value="Genomic_DNA"/>
</dbReference>
<proteinExistence type="predicted"/>
<dbReference type="AlphaFoldDB" id="A0A6J6WDX2"/>
<dbReference type="InterPro" id="IPR035903">
    <property type="entry name" value="HesB-like_dom_sf"/>
</dbReference>
<dbReference type="PANTHER" id="PTHR11178">
    <property type="entry name" value="IRON-SULFUR CLUSTER SCAFFOLD PROTEIN NFU-RELATED"/>
    <property type="match status" value="1"/>
</dbReference>
<dbReference type="Pfam" id="PF01106">
    <property type="entry name" value="NifU"/>
    <property type="match status" value="1"/>
</dbReference>
<sequence length="215" mass="22782">MNTSESTPLITLTPEARTIVMDALANEENHDSLGLWVEVTGVRGAGYSYDLFFQDKDGLEEPVELVLDGEITIVVPVKSAARLRGSRLEFSDDNGGGLVLVNPNSPTSEEMNPGVPADILAKGLGGVLAQKALEVLEAAINPSIASHGGRADLVALDDDEKVAYVRLSGGCQGCAMSRMTLSQGIETTLKEEIPVLVGVVDVTDHDSGSNPFYER</sequence>
<feature type="domain" description="NIF system FeS cluster assembly NifU C-terminal" evidence="1">
    <location>
        <begin position="134"/>
        <end position="199"/>
    </location>
</feature>
<dbReference type="InterPro" id="IPR001075">
    <property type="entry name" value="NIF_FeS_clus_asmbl_NifU_C"/>
</dbReference>
<gene>
    <name evidence="2" type="ORF">UFOPK2958_00568</name>
</gene>
<dbReference type="GO" id="GO:0016226">
    <property type="term" value="P:iron-sulfur cluster assembly"/>
    <property type="evidence" value="ECO:0007669"/>
    <property type="project" value="InterPro"/>
</dbReference>
<dbReference type="InterPro" id="IPR034904">
    <property type="entry name" value="FSCA_dom_sf"/>
</dbReference>
<accession>A0A6J6WDX2</accession>
<dbReference type="Gene3D" id="3.30.300.130">
    <property type="entry name" value="Fe-S cluster assembly (FSCA)"/>
    <property type="match status" value="1"/>
</dbReference>
<dbReference type="PANTHER" id="PTHR11178:SF51">
    <property type="entry name" value="FE_S BIOGENESIS PROTEIN NFUA"/>
    <property type="match status" value="1"/>
</dbReference>
<evidence type="ECO:0000313" key="2">
    <source>
        <dbReference type="EMBL" id="CAB4781454.1"/>
    </source>
</evidence>
<protein>
    <submittedName>
        <fullName evidence="2">Unannotated protein</fullName>
    </submittedName>
</protein>
<dbReference type="SUPFAM" id="SSF117916">
    <property type="entry name" value="Fe-S cluster assembly (FSCA) domain-like"/>
    <property type="match status" value="1"/>
</dbReference>